<dbReference type="Proteomes" id="UP000230273">
    <property type="component" value="Unassembled WGS sequence"/>
</dbReference>
<keyword evidence="2" id="KW-1133">Transmembrane helix</keyword>
<evidence type="ECO:0000313" key="3">
    <source>
        <dbReference type="EMBL" id="PIP23379.1"/>
    </source>
</evidence>
<dbReference type="EMBL" id="PCRP01000059">
    <property type="protein sequence ID" value="PIP23379.1"/>
    <property type="molecule type" value="Genomic_DNA"/>
</dbReference>
<sequence length="297" mass="34427">MKESSSKEEFSKQILIFWRIVVFGAPVLFLLLLIIRFILKIPVSNWVFLGSIYFLFSIYLLPRIKSSLILAFVIISGMIVSALLIYFFMPPLINFLGSILLATITVYIFFIGNIFNLSLGRGSIYFFLIISSLLSSLLLLCQYFGWYPRYSGYLVYNHYLKDNPHLFFSLLMVTGGLSFFAFHIDTLLSVLRDKIEELNKTRSELLETNSGLEGKVRERTSELEEAKTVLEVKVQARTRELAGLTEGLEQEVKERTKELQKNVEDLEKFNKLTFGRELKMKELKEHIENLKKTIQSR</sequence>
<keyword evidence="2" id="KW-0472">Membrane</keyword>
<accession>A0A2G9YW05</accession>
<feature type="transmembrane region" description="Helical" evidence="2">
    <location>
        <begin position="95"/>
        <end position="117"/>
    </location>
</feature>
<evidence type="ECO:0000313" key="4">
    <source>
        <dbReference type="Proteomes" id="UP000230273"/>
    </source>
</evidence>
<name>A0A2G9YW05_9BACT</name>
<keyword evidence="2" id="KW-0812">Transmembrane</keyword>
<keyword evidence="1" id="KW-0175">Coiled coil</keyword>
<feature type="transmembrane region" description="Helical" evidence="2">
    <location>
        <begin position="16"/>
        <end position="39"/>
    </location>
</feature>
<feature type="transmembrane region" description="Helical" evidence="2">
    <location>
        <begin position="68"/>
        <end position="89"/>
    </location>
</feature>
<dbReference type="AlphaFoldDB" id="A0A2G9YW05"/>
<reference evidence="3 4" key="1">
    <citation type="submission" date="2017-09" db="EMBL/GenBank/DDBJ databases">
        <title>Depth-based differentiation of microbial function through sediment-hosted aquifers and enrichment of novel symbionts in the deep terrestrial subsurface.</title>
        <authorList>
            <person name="Probst A.J."/>
            <person name="Ladd B."/>
            <person name="Jarett J.K."/>
            <person name="Geller-Mcgrath D.E."/>
            <person name="Sieber C.M."/>
            <person name="Emerson J.B."/>
            <person name="Anantharaman K."/>
            <person name="Thomas B.C."/>
            <person name="Malmstrom R."/>
            <person name="Stieglmeier M."/>
            <person name="Klingl A."/>
            <person name="Woyke T."/>
            <person name="Ryan C.M."/>
            <person name="Banfield J.F."/>
        </authorList>
    </citation>
    <scope>NUCLEOTIDE SEQUENCE [LARGE SCALE GENOMIC DNA]</scope>
    <source>
        <strain evidence="3">CG23_combo_of_CG06-09_8_20_14_all_38_19</strain>
    </source>
</reference>
<feature type="transmembrane region" description="Helical" evidence="2">
    <location>
        <begin position="45"/>
        <end position="61"/>
    </location>
</feature>
<feature type="transmembrane region" description="Helical" evidence="2">
    <location>
        <begin position="166"/>
        <end position="191"/>
    </location>
</feature>
<feature type="coiled-coil region" evidence="1">
    <location>
        <begin position="188"/>
        <end position="215"/>
    </location>
</feature>
<comment type="caution">
    <text evidence="3">The sequence shown here is derived from an EMBL/GenBank/DDBJ whole genome shotgun (WGS) entry which is preliminary data.</text>
</comment>
<protein>
    <submittedName>
        <fullName evidence="3">Uncharacterized protein</fullName>
    </submittedName>
</protein>
<proteinExistence type="predicted"/>
<evidence type="ECO:0000256" key="2">
    <source>
        <dbReference type="SAM" id="Phobius"/>
    </source>
</evidence>
<feature type="transmembrane region" description="Helical" evidence="2">
    <location>
        <begin position="124"/>
        <end position="146"/>
    </location>
</feature>
<gene>
    <name evidence="3" type="ORF">COX36_03720</name>
</gene>
<organism evidence="3 4">
    <name type="scientific">Candidatus Nealsonbacteria bacterium CG23_combo_of_CG06-09_8_20_14_all_38_19</name>
    <dbReference type="NCBI Taxonomy" id="1974721"/>
    <lineage>
        <taxon>Bacteria</taxon>
        <taxon>Candidatus Nealsoniibacteriota</taxon>
    </lineage>
</organism>
<evidence type="ECO:0000256" key="1">
    <source>
        <dbReference type="SAM" id="Coils"/>
    </source>
</evidence>